<dbReference type="AlphaFoldDB" id="A0A3B0VY38"/>
<sequence>MRKLRSWQQYYLTSRQTLGDCHVASLLAMTVAFLGLASIWQQTEEQRNSCDFTMVQTVLQVLKTATMPAFKNLML</sequence>
<name>A0A3B0VY38_9ZZZZ</name>
<keyword evidence="1" id="KW-0812">Transmembrane</keyword>
<reference evidence="2" key="1">
    <citation type="submission" date="2018-06" db="EMBL/GenBank/DDBJ databases">
        <authorList>
            <person name="Zhirakovskaya E."/>
        </authorList>
    </citation>
    <scope>NUCLEOTIDE SEQUENCE</scope>
</reference>
<gene>
    <name evidence="2" type="ORF">MNBD_GAMMA02-1334</name>
</gene>
<proteinExistence type="predicted"/>
<evidence type="ECO:0000256" key="1">
    <source>
        <dbReference type="SAM" id="Phobius"/>
    </source>
</evidence>
<keyword evidence="1" id="KW-1133">Transmembrane helix</keyword>
<dbReference type="EMBL" id="UOFA01000155">
    <property type="protein sequence ID" value="VAW45053.1"/>
    <property type="molecule type" value="Genomic_DNA"/>
</dbReference>
<feature type="transmembrane region" description="Helical" evidence="1">
    <location>
        <begin position="21"/>
        <end position="40"/>
    </location>
</feature>
<organism evidence="2">
    <name type="scientific">hydrothermal vent metagenome</name>
    <dbReference type="NCBI Taxonomy" id="652676"/>
    <lineage>
        <taxon>unclassified sequences</taxon>
        <taxon>metagenomes</taxon>
        <taxon>ecological metagenomes</taxon>
    </lineage>
</organism>
<evidence type="ECO:0000313" key="2">
    <source>
        <dbReference type="EMBL" id="VAW45053.1"/>
    </source>
</evidence>
<protein>
    <submittedName>
        <fullName evidence="2">Uncharacterized protein</fullName>
    </submittedName>
</protein>
<accession>A0A3B0VY38</accession>
<keyword evidence="1" id="KW-0472">Membrane</keyword>